<evidence type="ECO:0000313" key="2">
    <source>
        <dbReference type="Proteomes" id="UP000799436"/>
    </source>
</evidence>
<accession>A0A6G1LEW2</accession>
<protein>
    <submittedName>
        <fullName evidence="1">Uncharacterized protein</fullName>
    </submittedName>
</protein>
<organism evidence="1 2">
    <name type="scientific">Teratosphaeria nubilosa</name>
    <dbReference type="NCBI Taxonomy" id="161662"/>
    <lineage>
        <taxon>Eukaryota</taxon>
        <taxon>Fungi</taxon>
        <taxon>Dikarya</taxon>
        <taxon>Ascomycota</taxon>
        <taxon>Pezizomycotina</taxon>
        <taxon>Dothideomycetes</taxon>
        <taxon>Dothideomycetidae</taxon>
        <taxon>Mycosphaerellales</taxon>
        <taxon>Teratosphaeriaceae</taxon>
        <taxon>Teratosphaeria</taxon>
    </lineage>
</organism>
<evidence type="ECO:0000313" key="1">
    <source>
        <dbReference type="EMBL" id="KAF2771427.1"/>
    </source>
</evidence>
<sequence>MVKGKKKNTSTTRDYVNDINANDLTVLWEPYKTWHRVHGDGKSSTGGKYHMETMKTSNGKYKAKIVEDGAGKVAEVEYDSQPTKEQMKEDLAKKA</sequence>
<name>A0A6G1LEW2_9PEZI</name>
<keyword evidence="2" id="KW-1185">Reference proteome</keyword>
<reference evidence="1" key="1">
    <citation type="journal article" date="2020" name="Stud. Mycol.">
        <title>101 Dothideomycetes genomes: a test case for predicting lifestyles and emergence of pathogens.</title>
        <authorList>
            <person name="Haridas S."/>
            <person name="Albert R."/>
            <person name="Binder M."/>
            <person name="Bloem J."/>
            <person name="Labutti K."/>
            <person name="Salamov A."/>
            <person name="Andreopoulos B."/>
            <person name="Baker S."/>
            <person name="Barry K."/>
            <person name="Bills G."/>
            <person name="Bluhm B."/>
            <person name="Cannon C."/>
            <person name="Castanera R."/>
            <person name="Culley D."/>
            <person name="Daum C."/>
            <person name="Ezra D."/>
            <person name="Gonzalez J."/>
            <person name="Henrissat B."/>
            <person name="Kuo A."/>
            <person name="Liang C."/>
            <person name="Lipzen A."/>
            <person name="Lutzoni F."/>
            <person name="Magnuson J."/>
            <person name="Mondo S."/>
            <person name="Nolan M."/>
            <person name="Ohm R."/>
            <person name="Pangilinan J."/>
            <person name="Park H.-J."/>
            <person name="Ramirez L."/>
            <person name="Alfaro M."/>
            <person name="Sun H."/>
            <person name="Tritt A."/>
            <person name="Yoshinaga Y."/>
            <person name="Zwiers L.-H."/>
            <person name="Turgeon B."/>
            <person name="Goodwin S."/>
            <person name="Spatafora J."/>
            <person name="Crous P."/>
            <person name="Grigoriev I."/>
        </authorList>
    </citation>
    <scope>NUCLEOTIDE SEQUENCE</scope>
    <source>
        <strain evidence="1">CBS 116005</strain>
    </source>
</reference>
<gene>
    <name evidence="1" type="ORF">EJ03DRAFT_29236</name>
</gene>
<proteinExistence type="predicted"/>
<dbReference type="Proteomes" id="UP000799436">
    <property type="component" value="Unassembled WGS sequence"/>
</dbReference>
<dbReference type="AlphaFoldDB" id="A0A6G1LEW2"/>
<dbReference type="OrthoDB" id="3939681at2759"/>
<dbReference type="EMBL" id="ML995819">
    <property type="protein sequence ID" value="KAF2771427.1"/>
    <property type="molecule type" value="Genomic_DNA"/>
</dbReference>